<evidence type="ECO:0000313" key="9">
    <source>
        <dbReference type="Proteomes" id="UP000314982"/>
    </source>
</evidence>
<keyword evidence="9" id="KW-1185">Reference proteome</keyword>
<dbReference type="AlphaFoldDB" id="A0A4W5PHM7"/>
<name>A0A4W5PHM7_9TELE</name>
<evidence type="ECO:0000256" key="3">
    <source>
        <dbReference type="ARBA" id="ARBA00022741"/>
    </source>
</evidence>
<protein>
    <submittedName>
        <fullName evidence="8">Uncharacterized protein</fullName>
    </submittedName>
</protein>
<reference evidence="8" key="2">
    <citation type="submission" date="2025-08" db="UniProtKB">
        <authorList>
            <consortium name="Ensembl"/>
        </authorList>
    </citation>
    <scope>IDENTIFICATION</scope>
</reference>
<comment type="subcellular location">
    <subcellularLocation>
        <location evidence="1">Membrane</location>
        <topology evidence="1">Multi-pass membrane protein</topology>
    </subcellularLocation>
</comment>
<keyword evidence="7" id="KW-0472">Membrane</keyword>
<dbReference type="PANTHER" id="PTHR45630">
    <property type="entry name" value="CATION-TRANSPORTING ATPASE-RELATED"/>
    <property type="match status" value="1"/>
</dbReference>
<evidence type="ECO:0000256" key="6">
    <source>
        <dbReference type="ARBA" id="ARBA00022967"/>
    </source>
</evidence>
<evidence type="ECO:0000256" key="7">
    <source>
        <dbReference type="SAM" id="Phobius"/>
    </source>
</evidence>
<evidence type="ECO:0000256" key="2">
    <source>
        <dbReference type="ARBA" id="ARBA00022723"/>
    </source>
</evidence>
<dbReference type="InterPro" id="IPR006544">
    <property type="entry name" value="P-type_TPase_V"/>
</dbReference>
<evidence type="ECO:0000256" key="5">
    <source>
        <dbReference type="ARBA" id="ARBA00022842"/>
    </source>
</evidence>
<evidence type="ECO:0000256" key="4">
    <source>
        <dbReference type="ARBA" id="ARBA00022840"/>
    </source>
</evidence>
<evidence type="ECO:0000256" key="1">
    <source>
        <dbReference type="ARBA" id="ARBA00004141"/>
    </source>
</evidence>
<keyword evidence="6" id="KW-1278">Translocase</keyword>
<keyword evidence="7" id="KW-0812">Transmembrane</keyword>
<dbReference type="GO" id="GO:0015203">
    <property type="term" value="F:polyamine transmembrane transporter activity"/>
    <property type="evidence" value="ECO:0007669"/>
    <property type="project" value="TreeGrafter"/>
</dbReference>
<feature type="transmembrane region" description="Helical" evidence="7">
    <location>
        <begin position="64"/>
        <end position="84"/>
    </location>
</feature>
<dbReference type="Ensembl" id="ENSHHUT00000065059.1">
    <property type="protein sequence ID" value="ENSHHUP00000062937.1"/>
    <property type="gene ID" value="ENSHHUG00000037190.1"/>
</dbReference>
<dbReference type="GO" id="GO:0006874">
    <property type="term" value="P:intracellular calcium ion homeostasis"/>
    <property type="evidence" value="ECO:0007669"/>
    <property type="project" value="TreeGrafter"/>
</dbReference>
<keyword evidence="2" id="KW-0479">Metal-binding</keyword>
<reference evidence="8" key="3">
    <citation type="submission" date="2025-09" db="UniProtKB">
        <authorList>
            <consortium name="Ensembl"/>
        </authorList>
    </citation>
    <scope>IDENTIFICATION</scope>
</reference>
<dbReference type="Proteomes" id="UP000314982">
    <property type="component" value="Unassembled WGS sequence"/>
</dbReference>
<accession>A0A4W5PHM7</accession>
<dbReference type="STRING" id="62062.ENSHHUP00000062937"/>
<dbReference type="GO" id="GO:0046872">
    <property type="term" value="F:metal ion binding"/>
    <property type="evidence" value="ECO:0007669"/>
    <property type="project" value="UniProtKB-KW"/>
</dbReference>
<keyword evidence="3" id="KW-0547">Nucleotide-binding</keyword>
<evidence type="ECO:0000313" key="8">
    <source>
        <dbReference type="Ensembl" id="ENSHHUP00000062937.1"/>
    </source>
</evidence>
<keyword evidence="4" id="KW-0067">ATP-binding</keyword>
<dbReference type="GeneTree" id="ENSGT00940000155941"/>
<dbReference type="GO" id="GO:0031902">
    <property type="term" value="C:late endosome membrane"/>
    <property type="evidence" value="ECO:0007669"/>
    <property type="project" value="TreeGrafter"/>
</dbReference>
<sequence length="99" mass="10944">MSGRSFAVITEHFPDLVQKALKRAHSGISLSALGASVAYLFTSNISCVPNLIREGRATLITSFCLFKFMAIYSIIQYLSVTLLYSVEYWSQVSLAALMN</sequence>
<keyword evidence="5" id="KW-0460">Magnesium</keyword>
<organism evidence="8 9">
    <name type="scientific">Hucho hucho</name>
    <name type="common">huchen</name>
    <dbReference type="NCBI Taxonomy" id="62062"/>
    <lineage>
        <taxon>Eukaryota</taxon>
        <taxon>Metazoa</taxon>
        <taxon>Chordata</taxon>
        <taxon>Craniata</taxon>
        <taxon>Vertebrata</taxon>
        <taxon>Euteleostomi</taxon>
        <taxon>Actinopterygii</taxon>
        <taxon>Neopterygii</taxon>
        <taxon>Teleostei</taxon>
        <taxon>Protacanthopterygii</taxon>
        <taxon>Salmoniformes</taxon>
        <taxon>Salmonidae</taxon>
        <taxon>Salmoninae</taxon>
        <taxon>Hucho</taxon>
    </lineage>
</organism>
<dbReference type="PANTHER" id="PTHR45630:SF12">
    <property type="entry name" value="POLYAMINE-TRANSPORTING ATPASE 13A3"/>
    <property type="match status" value="1"/>
</dbReference>
<dbReference type="GO" id="GO:0005524">
    <property type="term" value="F:ATP binding"/>
    <property type="evidence" value="ECO:0007669"/>
    <property type="project" value="UniProtKB-KW"/>
</dbReference>
<dbReference type="GO" id="GO:0019829">
    <property type="term" value="F:ATPase-coupled monoatomic cation transmembrane transporter activity"/>
    <property type="evidence" value="ECO:0007669"/>
    <property type="project" value="TreeGrafter"/>
</dbReference>
<proteinExistence type="predicted"/>
<keyword evidence="7" id="KW-1133">Transmembrane helix</keyword>
<reference evidence="9" key="1">
    <citation type="submission" date="2018-06" db="EMBL/GenBank/DDBJ databases">
        <title>Genome assembly of Danube salmon.</title>
        <authorList>
            <person name="Macqueen D.J."/>
            <person name="Gundappa M.K."/>
        </authorList>
    </citation>
    <scope>NUCLEOTIDE SEQUENCE [LARGE SCALE GENOMIC DNA]</scope>
</reference>
<dbReference type="GO" id="GO:0140358">
    <property type="term" value="F:P-type transmembrane transporter activity"/>
    <property type="evidence" value="ECO:0007669"/>
    <property type="project" value="InterPro"/>
</dbReference>